<proteinExistence type="predicted"/>
<organism evidence="3 4">
    <name type="scientific">Nakamurella panacisegetis</name>
    <dbReference type="NCBI Taxonomy" id="1090615"/>
    <lineage>
        <taxon>Bacteria</taxon>
        <taxon>Bacillati</taxon>
        <taxon>Actinomycetota</taxon>
        <taxon>Actinomycetes</taxon>
        <taxon>Nakamurellales</taxon>
        <taxon>Nakamurellaceae</taxon>
        <taxon>Nakamurella</taxon>
    </lineage>
</organism>
<keyword evidence="4" id="KW-1185">Reference proteome</keyword>
<feature type="signal peptide" evidence="2">
    <location>
        <begin position="1"/>
        <end position="22"/>
    </location>
</feature>
<evidence type="ECO:0000313" key="4">
    <source>
        <dbReference type="Proteomes" id="UP000198741"/>
    </source>
</evidence>
<keyword evidence="2" id="KW-0732">Signal</keyword>
<dbReference type="Proteomes" id="UP000198741">
    <property type="component" value="Chromosome I"/>
</dbReference>
<sequence>MSRRRRLSQAGAGAVLAATLLAGCTSENTATPSSVALTPGGSMVSIPSTSAVVSTARSTPGLSTTLPTSSAPTAGASTSRTAPPTSSSRTSTSKAPTKSPTTAKPTLPVVSTAGLSKQEIADRAAIQAVWSQFWDLYVVVRNRPAATRAALLSPITANPIKQQIIDSGIDFDKNGWATFGSVQHRIYWGPSINGKSPAIMGDCLNTSNYGSMVKSTKKVRSRGVPRGNVHGVFVRGSDGHWRLEQLQLLPDTPC</sequence>
<dbReference type="EMBL" id="LT629710">
    <property type="protein sequence ID" value="SDP06159.1"/>
    <property type="molecule type" value="Genomic_DNA"/>
</dbReference>
<gene>
    <name evidence="3" type="ORF">SAMN04515671_2839</name>
</gene>
<dbReference type="AlphaFoldDB" id="A0A1H0PNG3"/>
<evidence type="ECO:0000256" key="2">
    <source>
        <dbReference type="SAM" id="SignalP"/>
    </source>
</evidence>
<protein>
    <recommendedName>
        <fullName evidence="5">Mce-associated membrane protein</fullName>
    </recommendedName>
</protein>
<feature type="chain" id="PRO_5039080574" description="Mce-associated membrane protein" evidence="2">
    <location>
        <begin position="23"/>
        <end position="254"/>
    </location>
</feature>
<reference evidence="3 4" key="1">
    <citation type="submission" date="2016-10" db="EMBL/GenBank/DDBJ databases">
        <authorList>
            <person name="de Groot N.N."/>
        </authorList>
    </citation>
    <scope>NUCLEOTIDE SEQUENCE [LARGE SCALE GENOMIC DNA]</scope>
    <source>
        <strain evidence="4">P4-7,KCTC 19426,CECT 7604</strain>
    </source>
</reference>
<name>A0A1H0PNG3_9ACTN</name>
<evidence type="ECO:0008006" key="5">
    <source>
        <dbReference type="Google" id="ProtNLM"/>
    </source>
</evidence>
<dbReference type="STRING" id="1090615.SAMN04515671_2839"/>
<feature type="region of interest" description="Disordered" evidence="1">
    <location>
        <begin position="55"/>
        <end position="107"/>
    </location>
</feature>
<dbReference type="PROSITE" id="PS51257">
    <property type="entry name" value="PROKAR_LIPOPROTEIN"/>
    <property type="match status" value="1"/>
</dbReference>
<evidence type="ECO:0000256" key="1">
    <source>
        <dbReference type="SAM" id="MobiDB-lite"/>
    </source>
</evidence>
<evidence type="ECO:0000313" key="3">
    <source>
        <dbReference type="EMBL" id="SDP06159.1"/>
    </source>
</evidence>
<accession>A0A1H0PNG3</accession>